<gene>
    <name evidence="1" type="ORF">Tco_0940799</name>
</gene>
<dbReference type="EMBL" id="BQNB010015517">
    <property type="protein sequence ID" value="GJT40934.1"/>
    <property type="molecule type" value="Genomic_DNA"/>
</dbReference>
<reference evidence="1" key="2">
    <citation type="submission" date="2022-01" db="EMBL/GenBank/DDBJ databases">
        <authorList>
            <person name="Yamashiro T."/>
            <person name="Shiraishi A."/>
            <person name="Satake H."/>
            <person name="Nakayama K."/>
        </authorList>
    </citation>
    <scope>NUCLEOTIDE SEQUENCE</scope>
</reference>
<proteinExistence type="predicted"/>
<name>A0ABQ5DV33_9ASTR</name>
<evidence type="ECO:0000313" key="2">
    <source>
        <dbReference type="Proteomes" id="UP001151760"/>
    </source>
</evidence>
<keyword evidence="2" id="KW-1185">Reference proteome</keyword>
<sequence length="252" mass="28726">MLSMLKFTFMACFAVNFIRVSDNAVVATGKWYLSLSYSSKFIKRMRDPAEYFFTRQYHIYGSVSTDGGFKEFEDQRKKKFDKQIDSNVMISSKGLDGGEEFGLEPEVEDGRDLLNYAAVMMMFVLRVFGRDYGCWEGEVRRVGALVVNALGGEGGCVAYFVWDALWGGAVAGLGKRPLNRLYIEIVASLLFEENLQQLEDKRKEELKSAVEMRVHRRLLKLQSKVQKREQDIVLSGTHIVFHGKRSVCHISS</sequence>
<dbReference type="Proteomes" id="UP001151760">
    <property type="component" value="Unassembled WGS sequence"/>
</dbReference>
<organism evidence="1 2">
    <name type="scientific">Tanacetum coccineum</name>
    <dbReference type="NCBI Taxonomy" id="301880"/>
    <lineage>
        <taxon>Eukaryota</taxon>
        <taxon>Viridiplantae</taxon>
        <taxon>Streptophyta</taxon>
        <taxon>Embryophyta</taxon>
        <taxon>Tracheophyta</taxon>
        <taxon>Spermatophyta</taxon>
        <taxon>Magnoliopsida</taxon>
        <taxon>eudicotyledons</taxon>
        <taxon>Gunneridae</taxon>
        <taxon>Pentapetalae</taxon>
        <taxon>asterids</taxon>
        <taxon>campanulids</taxon>
        <taxon>Asterales</taxon>
        <taxon>Asteraceae</taxon>
        <taxon>Asteroideae</taxon>
        <taxon>Anthemideae</taxon>
        <taxon>Anthemidinae</taxon>
        <taxon>Tanacetum</taxon>
    </lineage>
</organism>
<evidence type="ECO:0000313" key="1">
    <source>
        <dbReference type="EMBL" id="GJT40934.1"/>
    </source>
</evidence>
<reference evidence="1" key="1">
    <citation type="journal article" date="2022" name="Int. J. Mol. Sci.">
        <title>Draft Genome of Tanacetum Coccineum: Genomic Comparison of Closely Related Tanacetum-Family Plants.</title>
        <authorList>
            <person name="Yamashiro T."/>
            <person name="Shiraishi A."/>
            <person name="Nakayama K."/>
            <person name="Satake H."/>
        </authorList>
    </citation>
    <scope>NUCLEOTIDE SEQUENCE</scope>
</reference>
<comment type="caution">
    <text evidence="1">The sequence shown here is derived from an EMBL/GenBank/DDBJ whole genome shotgun (WGS) entry which is preliminary data.</text>
</comment>
<accession>A0ABQ5DV33</accession>
<protein>
    <submittedName>
        <fullName evidence="1">Uncharacterized protein</fullName>
    </submittedName>
</protein>